<dbReference type="Pfam" id="PF00018">
    <property type="entry name" value="SH3_1"/>
    <property type="match status" value="1"/>
</dbReference>
<sequence>MANSGEDASNDDAIRLRLEGPQKTSWYHGRLSRSGAEKILGEFGQPKCFLVRESISKPGVYVLSYLGMPPSTEFSHFRITSICGEYYTGGRQFSSLEDLVAYYTDHSDLLPGEKLTVPVPPDKGVDDVRYVKAMLPYHEKVADTDELEFEKGDIFKVCNGLDDGWLWAINQRTGDRGIIYSDLVMDIRDDHDVEIIDELDYFHPTIVYDEVKEVLSKAGNRSYLIRPSDATPGDFTLCFYENSTLHRFKIKRHGKGFLMGSRFFHRVTDIITRYTQEPITHTGELLEFPVKLTESAPLISSLLLRYSRCFS</sequence>
<evidence type="ECO:0000313" key="7">
    <source>
        <dbReference type="EMBL" id="KAF6025576.1"/>
    </source>
</evidence>
<feature type="domain" description="SH2" evidence="5">
    <location>
        <begin position="201"/>
        <end position="290"/>
    </location>
</feature>
<dbReference type="PROSITE" id="PS50002">
    <property type="entry name" value="SH3"/>
    <property type="match status" value="1"/>
</dbReference>
<protein>
    <submittedName>
        <fullName evidence="7">Uncharacterized protein</fullName>
    </submittedName>
</protein>
<name>A0A7J7JJ81_BUGNE</name>
<dbReference type="Gene3D" id="2.30.30.40">
    <property type="entry name" value="SH3 Domains"/>
    <property type="match status" value="1"/>
</dbReference>
<dbReference type="InterPro" id="IPR036028">
    <property type="entry name" value="SH3-like_dom_sf"/>
</dbReference>
<dbReference type="SMART" id="SM00326">
    <property type="entry name" value="SH3"/>
    <property type="match status" value="1"/>
</dbReference>
<proteinExistence type="predicted"/>
<dbReference type="AlphaFoldDB" id="A0A7J7JJ81"/>
<dbReference type="EMBL" id="VXIV02002442">
    <property type="protein sequence ID" value="KAF6025576.1"/>
    <property type="molecule type" value="Genomic_DNA"/>
</dbReference>
<evidence type="ECO:0000256" key="2">
    <source>
        <dbReference type="ARBA" id="ARBA00022999"/>
    </source>
</evidence>
<dbReference type="GO" id="GO:0007167">
    <property type="term" value="P:enzyme-linked receptor protein signaling pathway"/>
    <property type="evidence" value="ECO:0007669"/>
    <property type="project" value="TreeGrafter"/>
</dbReference>
<dbReference type="OrthoDB" id="1562946at2759"/>
<organism evidence="7 8">
    <name type="scientific">Bugula neritina</name>
    <name type="common">Brown bryozoan</name>
    <name type="synonym">Sertularia neritina</name>
    <dbReference type="NCBI Taxonomy" id="10212"/>
    <lineage>
        <taxon>Eukaryota</taxon>
        <taxon>Metazoa</taxon>
        <taxon>Spiralia</taxon>
        <taxon>Lophotrochozoa</taxon>
        <taxon>Bryozoa</taxon>
        <taxon>Gymnolaemata</taxon>
        <taxon>Cheilostomatida</taxon>
        <taxon>Flustrina</taxon>
        <taxon>Buguloidea</taxon>
        <taxon>Bugulidae</taxon>
        <taxon>Bugula</taxon>
    </lineage>
</organism>
<gene>
    <name evidence="7" type="ORF">EB796_016118</name>
</gene>
<keyword evidence="2 3" id="KW-0727">SH2 domain</keyword>
<reference evidence="7" key="1">
    <citation type="submission" date="2020-06" db="EMBL/GenBank/DDBJ databases">
        <title>Draft genome of Bugula neritina, a colonial animal packing powerful symbionts and potential medicines.</title>
        <authorList>
            <person name="Rayko M."/>
        </authorList>
    </citation>
    <scope>NUCLEOTIDE SEQUENCE [LARGE SCALE GENOMIC DNA]</scope>
    <source>
        <strain evidence="7">Kwan_BN1</strain>
    </source>
</reference>
<feature type="domain" description="SH3" evidence="6">
    <location>
        <begin position="126"/>
        <end position="189"/>
    </location>
</feature>
<dbReference type="SUPFAM" id="SSF50044">
    <property type="entry name" value="SH3-domain"/>
    <property type="match status" value="1"/>
</dbReference>
<dbReference type="InterPro" id="IPR051184">
    <property type="entry name" value="Tyrosine-phos_adapter"/>
</dbReference>
<accession>A0A7J7JJ81</accession>
<evidence type="ECO:0000313" key="8">
    <source>
        <dbReference type="Proteomes" id="UP000593567"/>
    </source>
</evidence>
<dbReference type="Pfam" id="PF00017">
    <property type="entry name" value="SH2"/>
    <property type="match status" value="2"/>
</dbReference>
<keyword evidence="8" id="KW-1185">Reference proteome</keyword>
<dbReference type="Proteomes" id="UP000593567">
    <property type="component" value="Unassembled WGS sequence"/>
</dbReference>
<dbReference type="PANTHER" id="PTHR19969">
    <property type="entry name" value="SH2-SH3 ADAPTOR PROTEIN-RELATED"/>
    <property type="match status" value="1"/>
</dbReference>
<dbReference type="InterPro" id="IPR001452">
    <property type="entry name" value="SH3_domain"/>
</dbReference>
<dbReference type="SUPFAM" id="SSF55550">
    <property type="entry name" value="SH2 domain"/>
    <property type="match status" value="2"/>
</dbReference>
<dbReference type="GO" id="GO:0035591">
    <property type="term" value="F:signaling adaptor activity"/>
    <property type="evidence" value="ECO:0007669"/>
    <property type="project" value="TreeGrafter"/>
</dbReference>
<dbReference type="Gene3D" id="3.30.505.10">
    <property type="entry name" value="SH2 domain"/>
    <property type="match status" value="2"/>
</dbReference>
<dbReference type="InterPro" id="IPR036860">
    <property type="entry name" value="SH2_dom_sf"/>
</dbReference>
<evidence type="ECO:0000259" key="5">
    <source>
        <dbReference type="PROSITE" id="PS50001"/>
    </source>
</evidence>
<dbReference type="PRINTS" id="PR00401">
    <property type="entry name" value="SH2DOMAIN"/>
</dbReference>
<dbReference type="GO" id="GO:0005737">
    <property type="term" value="C:cytoplasm"/>
    <property type="evidence" value="ECO:0007669"/>
    <property type="project" value="TreeGrafter"/>
</dbReference>
<dbReference type="PROSITE" id="PS50001">
    <property type="entry name" value="SH2"/>
    <property type="match status" value="2"/>
</dbReference>
<keyword evidence="1 4" id="KW-0728">SH3 domain</keyword>
<evidence type="ECO:0000256" key="4">
    <source>
        <dbReference type="PROSITE-ProRule" id="PRU00192"/>
    </source>
</evidence>
<dbReference type="InterPro" id="IPR000980">
    <property type="entry name" value="SH2"/>
</dbReference>
<evidence type="ECO:0000256" key="1">
    <source>
        <dbReference type="ARBA" id="ARBA00022443"/>
    </source>
</evidence>
<evidence type="ECO:0000256" key="3">
    <source>
        <dbReference type="PROSITE-ProRule" id="PRU00191"/>
    </source>
</evidence>
<dbReference type="GO" id="GO:0030971">
    <property type="term" value="F:receptor tyrosine kinase binding"/>
    <property type="evidence" value="ECO:0007669"/>
    <property type="project" value="TreeGrafter"/>
</dbReference>
<dbReference type="PANTHER" id="PTHR19969:SF19">
    <property type="entry name" value="SH2 DOMAIN-CONTAINING PROTEIN"/>
    <property type="match status" value="1"/>
</dbReference>
<dbReference type="SMART" id="SM00252">
    <property type="entry name" value="SH2"/>
    <property type="match status" value="2"/>
</dbReference>
<evidence type="ECO:0000259" key="6">
    <source>
        <dbReference type="PROSITE" id="PS50002"/>
    </source>
</evidence>
<feature type="domain" description="SH2" evidence="5">
    <location>
        <begin position="26"/>
        <end position="119"/>
    </location>
</feature>
<dbReference type="GO" id="GO:0016477">
    <property type="term" value="P:cell migration"/>
    <property type="evidence" value="ECO:0007669"/>
    <property type="project" value="TreeGrafter"/>
</dbReference>
<comment type="caution">
    <text evidence="7">The sequence shown here is derived from an EMBL/GenBank/DDBJ whole genome shotgun (WGS) entry which is preliminary data.</text>
</comment>